<keyword evidence="5" id="KW-1185">Reference proteome</keyword>
<sequence length="54" mass="6064">MKFINYLQSITGVSIYPMISLVLFSLFFVVAAIWAFKAPKGMVDHISNIPLDES</sequence>
<reference evidence="2 4" key="1">
    <citation type="submission" date="2016-11" db="EMBL/GenBank/DDBJ databases">
        <authorList>
            <person name="Jaros S."/>
            <person name="Januszkiewicz K."/>
            <person name="Wedrychowicz H."/>
        </authorList>
    </citation>
    <scope>NUCLEOTIDE SEQUENCE [LARGE SCALE GENOMIC DNA]</scope>
    <source>
        <strain evidence="2 4">DSM 784</strain>
    </source>
</reference>
<dbReference type="Proteomes" id="UP001326715">
    <property type="component" value="Chromosome"/>
</dbReference>
<accession>A0A1K1P1I9</accession>
<dbReference type="EMBL" id="CP140154">
    <property type="protein sequence ID" value="WQG87473.1"/>
    <property type="molecule type" value="Genomic_DNA"/>
</dbReference>
<evidence type="ECO:0000313" key="4">
    <source>
        <dbReference type="Proteomes" id="UP000183788"/>
    </source>
</evidence>
<organism evidence="2 4">
    <name type="scientific">Chitinophaga sancti</name>
    <dbReference type="NCBI Taxonomy" id="1004"/>
    <lineage>
        <taxon>Bacteria</taxon>
        <taxon>Pseudomonadati</taxon>
        <taxon>Bacteroidota</taxon>
        <taxon>Chitinophagia</taxon>
        <taxon>Chitinophagales</taxon>
        <taxon>Chitinophagaceae</taxon>
        <taxon>Chitinophaga</taxon>
    </lineage>
</organism>
<dbReference type="OrthoDB" id="965798at2"/>
<evidence type="ECO:0000313" key="3">
    <source>
        <dbReference type="EMBL" id="WQG87473.1"/>
    </source>
</evidence>
<evidence type="ECO:0000313" key="5">
    <source>
        <dbReference type="Proteomes" id="UP001326715"/>
    </source>
</evidence>
<protein>
    <submittedName>
        <fullName evidence="3">CcoQ/FixQ family Cbb3-type cytochrome c oxidase assembly chaperone</fullName>
    </submittedName>
</protein>
<keyword evidence="1" id="KW-1133">Transmembrane helix</keyword>
<dbReference type="STRING" id="1004.SAMN05661012_01703"/>
<reference evidence="3 5" key="2">
    <citation type="submission" date="2023-11" db="EMBL/GenBank/DDBJ databases">
        <title>MicrobeMod: A computational toolkit for identifying prokaryotic methylation and restriction-modification with nanopore sequencing.</title>
        <authorList>
            <person name="Crits-Christoph A."/>
            <person name="Kang S.C."/>
            <person name="Lee H."/>
            <person name="Ostrov N."/>
        </authorList>
    </citation>
    <scope>NUCLEOTIDE SEQUENCE [LARGE SCALE GENOMIC DNA]</scope>
    <source>
        <strain evidence="3 5">ATCC 23090</strain>
    </source>
</reference>
<dbReference type="EMBL" id="FPIZ01000004">
    <property type="protein sequence ID" value="SFW41436.1"/>
    <property type="molecule type" value="Genomic_DNA"/>
</dbReference>
<evidence type="ECO:0000313" key="2">
    <source>
        <dbReference type="EMBL" id="SFW41436.1"/>
    </source>
</evidence>
<dbReference type="Proteomes" id="UP000183788">
    <property type="component" value="Unassembled WGS sequence"/>
</dbReference>
<keyword evidence="1" id="KW-0812">Transmembrane</keyword>
<feature type="transmembrane region" description="Helical" evidence="1">
    <location>
        <begin position="15"/>
        <end position="36"/>
    </location>
</feature>
<dbReference type="AlphaFoldDB" id="A0A1K1P1I9"/>
<evidence type="ECO:0000256" key="1">
    <source>
        <dbReference type="SAM" id="Phobius"/>
    </source>
</evidence>
<gene>
    <name evidence="2" type="ORF">SAMN05661012_01703</name>
    <name evidence="3" type="ORF">SR876_21335</name>
</gene>
<dbReference type="RefSeq" id="WP_072358869.1">
    <property type="nucleotide sequence ID" value="NZ_CBHWAX010000029.1"/>
</dbReference>
<keyword evidence="1" id="KW-0472">Membrane</keyword>
<name>A0A1K1P1I9_9BACT</name>
<proteinExistence type="predicted"/>